<proteinExistence type="predicted"/>
<dbReference type="EMBL" id="AP014967">
    <property type="protein sequence ID" value="BAT14725.1"/>
    <property type="molecule type" value="Genomic_DNA"/>
</dbReference>
<reference evidence="2" key="1">
    <citation type="journal article" date="2005" name="Nature">
        <title>The map-based sequence of the rice genome.</title>
        <authorList>
            <consortium name="International rice genome sequencing project (IRGSP)"/>
            <person name="Matsumoto T."/>
            <person name="Wu J."/>
            <person name="Kanamori H."/>
            <person name="Katayose Y."/>
            <person name="Fujisawa M."/>
            <person name="Namiki N."/>
            <person name="Mizuno H."/>
            <person name="Yamamoto K."/>
            <person name="Antonio B.A."/>
            <person name="Baba T."/>
            <person name="Sakata K."/>
            <person name="Nagamura Y."/>
            <person name="Aoki H."/>
            <person name="Arikawa K."/>
            <person name="Arita K."/>
            <person name="Bito T."/>
            <person name="Chiden Y."/>
            <person name="Fujitsuka N."/>
            <person name="Fukunaka R."/>
            <person name="Hamada M."/>
            <person name="Harada C."/>
            <person name="Hayashi A."/>
            <person name="Hijishita S."/>
            <person name="Honda M."/>
            <person name="Hosokawa S."/>
            <person name="Ichikawa Y."/>
            <person name="Idonuma A."/>
            <person name="Iijima M."/>
            <person name="Ikeda M."/>
            <person name="Ikeno M."/>
            <person name="Ito K."/>
            <person name="Ito S."/>
            <person name="Ito T."/>
            <person name="Ito Y."/>
            <person name="Ito Y."/>
            <person name="Iwabuchi A."/>
            <person name="Kamiya K."/>
            <person name="Karasawa W."/>
            <person name="Kurita K."/>
            <person name="Katagiri S."/>
            <person name="Kikuta A."/>
            <person name="Kobayashi H."/>
            <person name="Kobayashi N."/>
            <person name="Machita K."/>
            <person name="Maehara T."/>
            <person name="Masukawa M."/>
            <person name="Mizubayashi T."/>
            <person name="Mukai Y."/>
            <person name="Nagasaki H."/>
            <person name="Nagata Y."/>
            <person name="Naito S."/>
            <person name="Nakashima M."/>
            <person name="Nakama Y."/>
            <person name="Nakamichi Y."/>
            <person name="Nakamura M."/>
            <person name="Meguro A."/>
            <person name="Negishi M."/>
            <person name="Ohta I."/>
            <person name="Ohta T."/>
            <person name="Okamoto M."/>
            <person name="Ono N."/>
            <person name="Saji S."/>
            <person name="Sakaguchi M."/>
            <person name="Sakai K."/>
            <person name="Shibata M."/>
            <person name="Shimokawa T."/>
            <person name="Song J."/>
            <person name="Takazaki Y."/>
            <person name="Terasawa K."/>
            <person name="Tsugane M."/>
            <person name="Tsuji K."/>
            <person name="Ueda S."/>
            <person name="Waki K."/>
            <person name="Yamagata H."/>
            <person name="Yamamoto M."/>
            <person name="Yamamoto S."/>
            <person name="Yamane H."/>
            <person name="Yoshiki S."/>
            <person name="Yoshihara R."/>
            <person name="Yukawa K."/>
            <person name="Zhong H."/>
            <person name="Yano M."/>
            <person name="Yuan Q."/>
            <person name="Ouyang S."/>
            <person name="Liu J."/>
            <person name="Jones K.M."/>
            <person name="Gansberger K."/>
            <person name="Moffat K."/>
            <person name="Hill J."/>
            <person name="Bera J."/>
            <person name="Fadrosh D."/>
            <person name="Jin S."/>
            <person name="Johri S."/>
            <person name="Kim M."/>
            <person name="Overton L."/>
            <person name="Reardon M."/>
            <person name="Tsitrin T."/>
            <person name="Vuong H."/>
            <person name="Weaver B."/>
            <person name="Ciecko A."/>
            <person name="Tallon L."/>
            <person name="Jackson J."/>
            <person name="Pai G."/>
            <person name="Aken S.V."/>
            <person name="Utterback T."/>
            <person name="Reidmuller S."/>
            <person name="Feldblyum T."/>
            <person name="Hsiao J."/>
            <person name="Zismann V."/>
            <person name="Iobst S."/>
            <person name="de Vazeille A.R."/>
            <person name="Buell C.R."/>
            <person name="Ying K."/>
            <person name="Li Y."/>
            <person name="Lu T."/>
            <person name="Huang Y."/>
            <person name="Zhao Q."/>
            <person name="Feng Q."/>
            <person name="Zhang L."/>
            <person name="Zhu J."/>
            <person name="Weng Q."/>
            <person name="Mu J."/>
            <person name="Lu Y."/>
            <person name="Fan D."/>
            <person name="Liu Y."/>
            <person name="Guan J."/>
            <person name="Zhang Y."/>
            <person name="Yu S."/>
            <person name="Liu X."/>
            <person name="Zhang Y."/>
            <person name="Hong G."/>
            <person name="Han B."/>
            <person name="Choisne N."/>
            <person name="Demange N."/>
            <person name="Orjeda G."/>
            <person name="Samain S."/>
            <person name="Cattolico L."/>
            <person name="Pelletier E."/>
            <person name="Couloux A."/>
            <person name="Segurens B."/>
            <person name="Wincker P."/>
            <person name="D'Hont A."/>
            <person name="Scarpelli C."/>
            <person name="Weissenbach J."/>
            <person name="Salanoubat M."/>
            <person name="Quetier F."/>
            <person name="Yu Y."/>
            <person name="Kim H.R."/>
            <person name="Rambo T."/>
            <person name="Currie J."/>
            <person name="Collura K."/>
            <person name="Luo M."/>
            <person name="Yang T."/>
            <person name="Ammiraju J.S.S."/>
            <person name="Engler F."/>
            <person name="Soderlund C."/>
            <person name="Wing R.A."/>
            <person name="Palmer L.E."/>
            <person name="de la Bastide M."/>
            <person name="Spiegel L."/>
            <person name="Nascimento L."/>
            <person name="Zutavern T."/>
            <person name="O'Shaughnessy A."/>
            <person name="Dike S."/>
            <person name="Dedhia N."/>
            <person name="Preston R."/>
            <person name="Balija V."/>
            <person name="McCombie W.R."/>
            <person name="Chow T."/>
            <person name="Chen H."/>
            <person name="Chung M."/>
            <person name="Chen C."/>
            <person name="Shaw J."/>
            <person name="Wu H."/>
            <person name="Hsiao K."/>
            <person name="Chao Y."/>
            <person name="Chu M."/>
            <person name="Cheng C."/>
            <person name="Hour A."/>
            <person name="Lee P."/>
            <person name="Lin S."/>
            <person name="Lin Y."/>
            <person name="Liou J."/>
            <person name="Liu S."/>
            <person name="Hsing Y."/>
            <person name="Raghuvanshi S."/>
            <person name="Mohanty A."/>
            <person name="Bharti A.K."/>
            <person name="Gaur A."/>
            <person name="Gupta V."/>
            <person name="Kumar D."/>
            <person name="Ravi V."/>
            <person name="Vij S."/>
            <person name="Kapur A."/>
            <person name="Khurana P."/>
            <person name="Khurana P."/>
            <person name="Khurana J.P."/>
            <person name="Tyagi A.K."/>
            <person name="Gaikwad K."/>
            <person name="Singh A."/>
            <person name="Dalal V."/>
            <person name="Srivastava S."/>
            <person name="Dixit A."/>
            <person name="Pal A.K."/>
            <person name="Ghazi I.A."/>
            <person name="Yadav M."/>
            <person name="Pandit A."/>
            <person name="Bhargava A."/>
            <person name="Sureshbabu K."/>
            <person name="Batra K."/>
            <person name="Sharma T.R."/>
            <person name="Mohapatra T."/>
            <person name="Singh N.K."/>
            <person name="Messing J."/>
            <person name="Nelson A.B."/>
            <person name="Fuks G."/>
            <person name="Kavchok S."/>
            <person name="Keizer G."/>
            <person name="Linton E."/>
            <person name="Llaca V."/>
            <person name="Song R."/>
            <person name="Tanyolac B."/>
            <person name="Young S."/>
            <person name="Ho-Il K."/>
            <person name="Hahn J.H."/>
            <person name="Sangsakoo G."/>
            <person name="Vanavichit A."/>
            <person name="de Mattos Luiz.A.T."/>
            <person name="Zimmer P.D."/>
            <person name="Malone G."/>
            <person name="Dellagostin O."/>
            <person name="de Oliveira A.C."/>
            <person name="Bevan M."/>
            <person name="Bancroft I."/>
            <person name="Minx P."/>
            <person name="Cordum H."/>
            <person name="Wilson R."/>
            <person name="Cheng Z."/>
            <person name="Jin W."/>
            <person name="Jiang J."/>
            <person name="Leong S.A."/>
            <person name="Iwama H."/>
            <person name="Gojobori T."/>
            <person name="Itoh T."/>
            <person name="Niimura Y."/>
            <person name="Fujii Y."/>
            <person name="Habara T."/>
            <person name="Sakai H."/>
            <person name="Sato Y."/>
            <person name="Wilson G."/>
            <person name="Kumar K."/>
            <person name="McCouch S."/>
            <person name="Juretic N."/>
            <person name="Hoen D."/>
            <person name="Wright S."/>
            <person name="Bruskiewich R."/>
            <person name="Bureau T."/>
            <person name="Miyao A."/>
            <person name="Hirochika H."/>
            <person name="Nishikawa T."/>
            <person name="Kadowaki K."/>
            <person name="Sugiura M."/>
            <person name="Burr B."/>
            <person name="Sasaki T."/>
        </authorList>
    </citation>
    <scope>NUCLEOTIDE SEQUENCE [LARGE SCALE GENOMIC DNA]</scope>
    <source>
        <strain evidence="2">cv. Nipponbare</strain>
    </source>
</reference>
<protein>
    <submittedName>
        <fullName evidence="1">Os11g0597450 protein</fullName>
    </submittedName>
</protein>
<dbReference type="AlphaFoldDB" id="A0A0P0Y459"/>
<gene>
    <name evidence="1" type="ordered locus">Os11g0597450</name>
    <name evidence="1" type="ORF">OSNPB_110597450</name>
</gene>
<dbReference type="PaxDb" id="39947-A0A0P0Y459"/>
<reference evidence="1 2" key="3">
    <citation type="journal article" date="2013" name="Rice">
        <title>Improvement of the Oryza sativa Nipponbare reference genome using next generation sequence and optical map data.</title>
        <authorList>
            <person name="Kawahara Y."/>
            <person name="de la Bastide M."/>
            <person name="Hamilton J.P."/>
            <person name="Kanamori H."/>
            <person name="McCombie W.R."/>
            <person name="Ouyang S."/>
            <person name="Schwartz D.C."/>
            <person name="Tanaka T."/>
            <person name="Wu J."/>
            <person name="Zhou S."/>
            <person name="Childs K.L."/>
            <person name="Davidson R.M."/>
            <person name="Lin H."/>
            <person name="Quesada-Ocampo L."/>
            <person name="Vaillancourt B."/>
            <person name="Sakai H."/>
            <person name="Lee S.S."/>
            <person name="Kim J."/>
            <person name="Numa H."/>
            <person name="Itoh T."/>
            <person name="Buell C.R."/>
            <person name="Matsumoto T."/>
        </authorList>
    </citation>
    <scope>NUCLEOTIDE SEQUENCE [LARGE SCALE GENOMIC DNA]</scope>
    <source>
        <strain evidence="2">cv. Nipponbare</strain>
    </source>
</reference>
<evidence type="ECO:0000313" key="2">
    <source>
        <dbReference type="Proteomes" id="UP000059680"/>
    </source>
</evidence>
<organism evidence="1 2">
    <name type="scientific">Oryza sativa subsp. japonica</name>
    <name type="common">Rice</name>
    <dbReference type="NCBI Taxonomy" id="39947"/>
    <lineage>
        <taxon>Eukaryota</taxon>
        <taxon>Viridiplantae</taxon>
        <taxon>Streptophyta</taxon>
        <taxon>Embryophyta</taxon>
        <taxon>Tracheophyta</taxon>
        <taxon>Spermatophyta</taxon>
        <taxon>Magnoliopsida</taxon>
        <taxon>Liliopsida</taxon>
        <taxon>Poales</taxon>
        <taxon>Poaceae</taxon>
        <taxon>BOP clade</taxon>
        <taxon>Oryzoideae</taxon>
        <taxon>Oryzeae</taxon>
        <taxon>Oryzinae</taxon>
        <taxon>Oryza</taxon>
        <taxon>Oryza sativa</taxon>
    </lineage>
</organism>
<accession>A0A0P0Y459</accession>
<name>A0A0P0Y459_ORYSJ</name>
<reference evidence="1 2" key="2">
    <citation type="journal article" date="2013" name="Plant Cell Physiol.">
        <title>Rice Annotation Project Database (RAP-DB): an integrative and interactive database for rice genomics.</title>
        <authorList>
            <person name="Sakai H."/>
            <person name="Lee S.S."/>
            <person name="Tanaka T."/>
            <person name="Numa H."/>
            <person name="Kim J."/>
            <person name="Kawahara Y."/>
            <person name="Wakimoto H."/>
            <person name="Yang C.C."/>
            <person name="Iwamoto M."/>
            <person name="Abe T."/>
            <person name="Yamada Y."/>
            <person name="Muto A."/>
            <person name="Inokuchi H."/>
            <person name="Ikemura T."/>
            <person name="Matsumoto T."/>
            <person name="Sasaki T."/>
            <person name="Itoh T."/>
        </authorList>
    </citation>
    <scope>NUCLEOTIDE SEQUENCE [LARGE SCALE GENOMIC DNA]</scope>
    <source>
        <strain evidence="2">cv. Nipponbare</strain>
    </source>
</reference>
<keyword evidence="2" id="KW-1185">Reference proteome</keyword>
<dbReference type="Proteomes" id="UP000059680">
    <property type="component" value="Chromosome 11"/>
</dbReference>
<dbReference type="InParanoid" id="A0A0P0Y459"/>
<sequence length="95" mass="10526">MNKRMKTMLQHPHSAGRNSSSQCKLEACLFKPERVLSKLARHALACGMAHDSAGMVAKLVVSLVRHAPTCAIPPRRAGWRTKWTGEEDSLNRAFS</sequence>
<evidence type="ECO:0000313" key="1">
    <source>
        <dbReference type="EMBL" id="BAT14725.1"/>
    </source>
</evidence>